<dbReference type="AlphaFoldDB" id="A0A318JWH2"/>
<reference evidence="1 2" key="1">
    <citation type="submission" date="2018-05" db="EMBL/GenBank/DDBJ databases">
        <title>Genomic Encyclopedia of Type Strains, Phase IV (KMG-IV): sequencing the most valuable type-strain genomes for metagenomic binning, comparative biology and taxonomic classification.</title>
        <authorList>
            <person name="Goeker M."/>
        </authorList>
    </citation>
    <scope>NUCLEOTIDE SEQUENCE [LARGE SCALE GENOMIC DNA]</scope>
    <source>
        <strain evidence="1 2">DSM 44704</strain>
    </source>
</reference>
<keyword evidence="2" id="KW-1185">Reference proteome</keyword>
<accession>A0A318JWH2</accession>
<proteinExistence type="predicted"/>
<evidence type="ECO:0008006" key="3">
    <source>
        <dbReference type="Google" id="ProtNLM"/>
    </source>
</evidence>
<gene>
    <name evidence="1" type="ORF">DFR70_110232</name>
</gene>
<protein>
    <recommendedName>
        <fullName evidence="3">Pentapeptide repeat protein</fullName>
    </recommendedName>
</protein>
<dbReference type="Proteomes" id="UP000247569">
    <property type="component" value="Unassembled WGS sequence"/>
</dbReference>
<dbReference type="EMBL" id="QJKF01000010">
    <property type="protein sequence ID" value="PXX60390.1"/>
    <property type="molecule type" value="Genomic_DNA"/>
</dbReference>
<comment type="caution">
    <text evidence="1">The sequence shown here is derived from an EMBL/GenBank/DDBJ whole genome shotgun (WGS) entry which is preliminary data.</text>
</comment>
<evidence type="ECO:0000313" key="2">
    <source>
        <dbReference type="Proteomes" id="UP000247569"/>
    </source>
</evidence>
<evidence type="ECO:0000313" key="1">
    <source>
        <dbReference type="EMBL" id="PXX60390.1"/>
    </source>
</evidence>
<organism evidence="1 2">
    <name type="scientific">Nocardia tenerifensis</name>
    <dbReference type="NCBI Taxonomy" id="228006"/>
    <lineage>
        <taxon>Bacteria</taxon>
        <taxon>Bacillati</taxon>
        <taxon>Actinomycetota</taxon>
        <taxon>Actinomycetes</taxon>
        <taxon>Mycobacteriales</taxon>
        <taxon>Nocardiaceae</taxon>
        <taxon>Nocardia</taxon>
    </lineage>
</organism>
<name>A0A318JWH2_9NOCA</name>
<sequence length="269" mass="29986">MARLADDWPEQRQVCVDVLCGYLKMPPVNEKSEPEVRAAITDVLAAHLRRDTTEVSWSDLRIDLSYAHLDQLDFSDTVFRRRVNFREAMFARTCLMDKAEFAEGADFDQARIGDGGLLRIEHCVLGGKTTFDEFVIEDEAHLVLMQAAGGRISGLRIDIRGRLFIVLNMEHSGESYDLTGAWIGAEGRLQIQPSSLASALTPGRRVALSGVHIDAVGADSRIDIAQILIDAQVVYWDPVNPAPEQCLTFVPDPLARQQRIDRLRSTVDP</sequence>